<keyword evidence="2 5" id="KW-0413">Isomerase</keyword>
<dbReference type="InterPro" id="IPR047215">
    <property type="entry name" value="Galactose_mutarotase-like"/>
</dbReference>
<dbReference type="AlphaFoldDB" id="A0A9Q9UWG7"/>
<dbReference type="NCBIfam" id="NF008277">
    <property type="entry name" value="PRK11055.1"/>
    <property type="match status" value="1"/>
</dbReference>
<dbReference type="SUPFAM" id="SSF74650">
    <property type="entry name" value="Galactose mutarotase-like"/>
    <property type="match status" value="1"/>
</dbReference>
<dbReference type="GO" id="GO:0030246">
    <property type="term" value="F:carbohydrate binding"/>
    <property type="evidence" value="ECO:0007669"/>
    <property type="project" value="InterPro"/>
</dbReference>
<dbReference type="InterPro" id="IPR008183">
    <property type="entry name" value="Aldose_1/G6P_1-epimerase"/>
</dbReference>
<dbReference type="Gene3D" id="2.70.98.10">
    <property type="match status" value="1"/>
</dbReference>
<keyword evidence="3" id="KW-0119">Carbohydrate metabolism</keyword>
<dbReference type="GO" id="GO:0033499">
    <property type="term" value="P:galactose catabolic process via UDP-galactose, Leloir pathway"/>
    <property type="evidence" value="ECO:0007669"/>
    <property type="project" value="TreeGrafter"/>
</dbReference>
<dbReference type="EC" id="5.1.3.3" evidence="5"/>
<evidence type="ECO:0000256" key="2">
    <source>
        <dbReference type="ARBA" id="ARBA00023235"/>
    </source>
</evidence>
<dbReference type="Proteomes" id="UP000176944">
    <property type="component" value="Chromosome"/>
</dbReference>
<evidence type="ECO:0000256" key="3">
    <source>
        <dbReference type="ARBA" id="ARBA00023277"/>
    </source>
</evidence>
<comment type="similarity">
    <text evidence="1">Belongs to the aldose epimerase family.</text>
</comment>
<dbReference type="Gene3D" id="2.120.10.30">
    <property type="entry name" value="TolB, C-terminal domain"/>
    <property type="match status" value="1"/>
</dbReference>
<evidence type="ECO:0000259" key="4">
    <source>
        <dbReference type="Pfam" id="PF08450"/>
    </source>
</evidence>
<dbReference type="CDD" id="cd09019">
    <property type="entry name" value="galactose_mutarotase_like"/>
    <property type="match status" value="1"/>
</dbReference>
<dbReference type="Pfam" id="PF01263">
    <property type="entry name" value="Aldose_epim"/>
    <property type="match status" value="1"/>
</dbReference>
<dbReference type="GO" id="GO:0006006">
    <property type="term" value="P:glucose metabolic process"/>
    <property type="evidence" value="ECO:0007669"/>
    <property type="project" value="TreeGrafter"/>
</dbReference>
<dbReference type="PANTHER" id="PTHR10091">
    <property type="entry name" value="ALDOSE-1-EPIMERASE"/>
    <property type="match status" value="1"/>
</dbReference>
<proteinExistence type="inferred from homology"/>
<sequence length="675" mass="75174">MSVLLLKSDLYKRFNPEQSYPTANNYHTQENKSITKIEFGQTKDAQNVYLYTLTNTNGLVAKITNYGATLTELHLPDNSGQLDDVVLGFDSLEDYLTAKRYLYYGAIVGRVANRIKDAQFTLYGEKYELAANAGSHHIHGGKNGFDKVVWKAEPINSNQGQALKLTYLSPDGEEGYPGDLTVTAIYTLTNDNQLKLEMTATTNKPTPVNLVNHSYWNLAGHGSGNILGQYLTINADRYTPTNERIPTGEIKSVKDTPYDFTKPQLIGDGINQLRNTLKQNYPGGYDLNYVLNGESEKIKLAATVYEPKSGRVMELHSNQPGIQFFSGNLPKLRTVGKGDVVYTNHQGLCLETQHFPDSVNQPNFPSVILHRGETYRHLMVYKFYTKQNNLGEIIAPNTQVEKVAGGFKFTEGPLWHPDGFLLFSDIPANTIYKWQPDQKTEIFRQPSGNANGNTLDRSGRLVTAEHSNRRLSLTQKDGKIVTLASHYQGKRLNSPNDLAVKSDGSIYFTDPPYGIKSEQEELGFYGVYRLAPDGTLTLLVDDFVRPNGIVFSPDETKLYVNDSERGHIRVFDVKPDGMLENGKLFAELKPPSKEGAADGMKVDIQGNLYSTGPGGVWVFDPSGNLLGIIEVPEAPANLAWGDSDYQTLYITARNSLYRIRLKIPGVLPGRMENDN</sequence>
<gene>
    <name evidence="5" type="ORF">BJP36_37945</name>
</gene>
<feature type="domain" description="SMP-30/Gluconolactonase/LRE-like region" evidence="4">
    <location>
        <begin position="409"/>
        <end position="652"/>
    </location>
</feature>
<name>A0A9Q9UWG7_MOOP1</name>
<reference evidence="5" key="2">
    <citation type="submission" date="2022-10" db="EMBL/GenBank/DDBJ databases">
        <authorList>
            <person name="Ngo T.-E."/>
        </authorList>
    </citation>
    <scope>NUCLEOTIDE SEQUENCE</scope>
    <source>
        <strain evidence="5">JHB</strain>
    </source>
</reference>
<dbReference type="InterPro" id="IPR014718">
    <property type="entry name" value="GH-type_carb-bd"/>
</dbReference>
<organism evidence="5">
    <name type="scientific">Moorena producens (strain JHB)</name>
    <dbReference type="NCBI Taxonomy" id="1454205"/>
    <lineage>
        <taxon>Bacteria</taxon>
        <taxon>Bacillati</taxon>
        <taxon>Cyanobacteriota</taxon>
        <taxon>Cyanophyceae</taxon>
        <taxon>Coleofasciculales</taxon>
        <taxon>Coleofasciculaceae</taxon>
        <taxon>Moorena</taxon>
    </lineage>
</organism>
<dbReference type="SUPFAM" id="SSF63829">
    <property type="entry name" value="Calcium-dependent phosphotriesterase"/>
    <property type="match status" value="1"/>
</dbReference>
<reference evidence="5" key="1">
    <citation type="journal article" date="2017" name="Proc. Natl. Acad. Sci. U.S.A.">
        <title>Comparative genomics uncovers the prolific and distinctive metabolic potential of the cyanobacterial genus Moorea.</title>
        <authorList>
            <person name="Leao T."/>
            <person name="Castelao G."/>
            <person name="Korobeynikov A."/>
            <person name="Monroe E.A."/>
            <person name="Podell S."/>
            <person name="Glukhov E."/>
            <person name="Allen E.E."/>
            <person name="Gerwick W.H."/>
            <person name="Gerwick L."/>
        </authorList>
    </citation>
    <scope>NUCLEOTIDE SEQUENCE</scope>
    <source>
        <strain evidence="5">JHB</strain>
    </source>
</reference>
<dbReference type="InterPro" id="IPR011042">
    <property type="entry name" value="6-blade_b-propeller_TolB-like"/>
</dbReference>
<dbReference type="Pfam" id="PF08450">
    <property type="entry name" value="SGL"/>
    <property type="match status" value="1"/>
</dbReference>
<protein>
    <submittedName>
        <fullName evidence="5">Galactose-1-epimerase</fullName>
        <ecNumber evidence="5">5.1.3.3</ecNumber>
    </submittedName>
</protein>
<dbReference type="InterPro" id="IPR011013">
    <property type="entry name" value="Gal_mutarotase_sf_dom"/>
</dbReference>
<dbReference type="EMBL" id="CP017708">
    <property type="protein sequence ID" value="WAN69875.1"/>
    <property type="molecule type" value="Genomic_DNA"/>
</dbReference>
<dbReference type="PANTHER" id="PTHR10091:SF0">
    <property type="entry name" value="GALACTOSE MUTAROTASE"/>
    <property type="match status" value="1"/>
</dbReference>
<dbReference type="GO" id="GO:0004034">
    <property type="term" value="F:aldose 1-epimerase activity"/>
    <property type="evidence" value="ECO:0007669"/>
    <property type="project" value="UniProtKB-EC"/>
</dbReference>
<evidence type="ECO:0000313" key="5">
    <source>
        <dbReference type="EMBL" id="WAN69875.1"/>
    </source>
</evidence>
<evidence type="ECO:0000256" key="1">
    <source>
        <dbReference type="ARBA" id="ARBA00006206"/>
    </source>
</evidence>
<accession>A0A9Q9UWG7</accession>
<dbReference type="InterPro" id="IPR013658">
    <property type="entry name" value="SGL"/>
</dbReference>